<proteinExistence type="predicted"/>
<evidence type="ECO:0000313" key="1">
    <source>
        <dbReference type="EMBL" id="DAF53466.1"/>
    </source>
</evidence>
<sequence>MKFAFKNPELEKWLYEGFHEASVQAQIERQLGDSCRVIILSADRNNEYFCKPHDLLKGVDVSIYFFKKANLVIAPEYTPDQWNPYPEVTPPDEGWYMVTLEDPECGGKVKVEADWYHPSSDNWGLNARQRVRAFRAFPKPYEEEKKSK</sequence>
<organism evidence="1">
    <name type="scientific">Podoviridae sp. ctXBg1</name>
    <dbReference type="NCBI Taxonomy" id="2827739"/>
    <lineage>
        <taxon>Viruses</taxon>
        <taxon>Duplodnaviria</taxon>
        <taxon>Heunggongvirae</taxon>
        <taxon>Uroviricota</taxon>
        <taxon>Caudoviricetes</taxon>
    </lineage>
</organism>
<name>A0A8S5SSB7_9CAUD</name>
<dbReference type="EMBL" id="BK032653">
    <property type="protein sequence ID" value="DAF53466.1"/>
    <property type="molecule type" value="Genomic_DNA"/>
</dbReference>
<protein>
    <submittedName>
        <fullName evidence="1">Uncharacterized protein</fullName>
    </submittedName>
</protein>
<accession>A0A8S5SSB7</accession>
<reference evidence="1" key="1">
    <citation type="journal article" date="2021" name="Proc. Natl. Acad. Sci. U.S.A.">
        <title>A Catalog of Tens of Thousands of Viruses from Human Metagenomes Reveals Hidden Associations with Chronic Diseases.</title>
        <authorList>
            <person name="Tisza M.J."/>
            <person name="Buck C.B."/>
        </authorList>
    </citation>
    <scope>NUCLEOTIDE SEQUENCE</scope>
    <source>
        <strain evidence="1">CtXBg1</strain>
    </source>
</reference>